<dbReference type="OrthoDB" id="799522at2"/>
<feature type="region of interest" description="Disordered" evidence="1">
    <location>
        <begin position="136"/>
        <end position="185"/>
    </location>
</feature>
<name>A0A1I2GVQ7_9FLAO</name>
<dbReference type="EMBL" id="FONQ01000011">
    <property type="protein sequence ID" value="SFF20897.1"/>
    <property type="molecule type" value="Genomic_DNA"/>
</dbReference>
<proteinExistence type="predicted"/>
<accession>A0A1I2GVQ7</accession>
<evidence type="ECO:0000256" key="1">
    <source>
        <dbReference type="SAM" id="MobiDB-lite"/>
    </source>
</evidence>
<evidence type="ECO:0000256" key="2">
    <source>
        <dbReference type="SAM" id="SignalP"/>
    </source>
</evidence>
<gene>
    <name evidence="3" type="ORF">SAMN04488131_11183</name>
</gene>
<sequence length="185" mass="22236">MRTLKLIAIGIILFASSTIQAQVSVNVNIGTAPSWGPVGYSNVDYYYLPDVESYYDIRATQFIYFGGGRWIRSRQLPNQYRDYDLYNGYKVVLNDYHGSRPYNNFKNHKTKYYRGYHGREQRNIGYNNDRRIYVNNRQYDNRKQYDNRRQYSSHRENDDYRENNDHKKNKNYKHGRGHGRGDDRD</sequence>
<keyword evidence="4" id="KW-1185">Reference proteome</keyword>
<keyword evidence="2" id="KW-0732">Signal</keyword>
<evidence type="ECO:0000313" key="3">
    <source>
        <dbReference type="EMBL" id="SFF20897.1"/>
    </source>
</evidence>
<feature type="compositionally biased region" description="Basic and acidic residues" evidence="1">
    <location>
        <begin position="139"/>
        <end position="166"/>
    </location>
</feature>
<dbReference type="STRING" id="935223.SAMN04488131_11183"/>
<dbReference type="RefSeq" id="WP_091206270.1">
    <property type="nucleotide sequence ID" value="NZ_FONQ01000011.1"/>
</dbReference>
<feature type="chain" id="PRO_5011698730" description="YXWGXW repeat-containing protein" evidence="2">
    <location>
        <begin position="22"/>
        <end position="185"/>
    </location>
</feature>
<dbReference type="AlphaFoldDB" id="A0A1I2GVQ7"/>
<feature type="signal peptide" evidence="2">
    <location>
        <begin position="1"/>
        <end position="21"/>
    </location>
</feature>
<protein>
    <recommendedName>
        <fullName evidence="5">YXWGXW repeat-containing protein</fullName>
    </recommendedName>
</protein>
<reference evidence="4" key="1">
    <citation type="submission" date="2016-10" db="EMBL/GenBank/DDBJ databases">
        <authorList>
            <person name="Varghese N."/>
            <person name="Submissions S."/>
        </authorList>
    </citation>
    <scope>NUCLEOTIDE SEQUENCE [LARGE SCALE GENOMIC DNA]</scope>
    <source>
        <strain evidence="4">CGMCC 1.9227</strain>
    </source>
</reference>
<feature type="compositionally biased region" description="Basic residues" evidence="1">
    <location>
        <begin position="167"/>
        <end position="178"/>
    </location>
</feature>
<dbReference type="Proteomes" id="UP000198596">
    <property type="component" value="Unassembled WGS sequence"/>
</dbReference>
<evidence type="ECO:0008006" key="5">
    <source>
        <dbReference type="Google" id="ProtNLM"/>
    </source>
</evidence>
<evidence type="ECO:0000313" key="4">
    <source>
        <dbReference type="Proteomes" id="UP000198596"/>
    </source>
</evidence>
<organism evidence="3 4">
    <name type="scientific">Flavobacterium xueshanense</name>
    <dbReference type="NCBI Taxonomy" id="935223"/>
    <lineage>
        <taxon>Bacteria</taxon>
        <taxon>Pseudomonadati</taxon>
        <taxon>Bacteroidota</taxon>
        <taxon>Flavobacteriia</taxon>
        <taxon>Flavobacteriales</taxon>
        <taxon>Flavobacteriaceae</taxon>
        <taxon>Flavobacterium</taxon>
    </lineage>
</organism>